<name>X0ZUL3_9ZZZZ</name>
<dbReference type="InterPro" id="IPR047045">
    <property type="entry name" value="CobQ_N"/>
</dbReference>
<sequence>MKCKALMVQGTTSYAGKSMLITALCRIFSDMGYKVAPFKSQNMSLNSFVIEDGAEIARSQVVQAIASRAKPISEHNPILLKPKGDLSSQIILMGKSFADYHVKNYYSDFIPQLIPSIKKSLSTLQENNDIIIIEGAGSPAEINLADVEIANMFVAKLINAPVILVADIDRGGVFASIYGTIKLLKTEEQNLIKFFVINKFRGDVKILKRGFDQFEDLVGKKCIGVIPYIQNLKLPAEDSLSLEESESIGNLEVKIIRLPNTVFCLLMAPIKVN</sequence>
<dbReference type="GO" id="GO:0009236">
    <property type="term" value="P:cobalamin biosynthetic process"/>
    <property type="evidence" value="ECO:0007669"/>
    <property type="project" value="UniProtKB-UniPathway"/>
</dbReference>
<comment type="caution">
    <text evidence="5">The sequence shown here is derived from an EMBL/GenBank/DDBJ whole genome shotgun (WGS) entry which is preliminary data.</text>
</comment>
<evidence type="ECO:0000256" key="2">
    <source>
        <dbReference type="ARBA" id="ARBA00022573"/>
    </source>
</evidence>
<dbReference type="Gene3D" id="3.40.50.300">
    <property type="entry name" value="P-loop containing nucleotide triphosphate hydrolases"/>
    <property type="match status" value="1"/>
</dbReference>
<dbReference type="AlphaFoldDB" id="X0ZUL3"/>
<feature type="domain" description="CobQ/CobB/MinD/ParA nucleotide binding" evidence="4">
    <location>
        <begin position="6"/>
        <end position="238"/>
    </location>
</feature>
<dbReference type="HAMAP" id="MF_00028">
    <property type="entry name" value="CobQ"/>
    <property type="match status" value="1"/>
</dbReference>
<dbReference type="PANTHER" id="PTHR21343">
    <property type="entry name" value="DETHIOBIOTIN SYNTHETASE"/>
    <property type="match status" value="1"/>
</dbReference>
<comment type="pathway">
    <text evidence="1">Cofactor biosynthesis; adenosylcobalamin biosynthesis.</text>
</comment>
<accession>X0ZUL3</accession>
<dbReference type="UniPathway" id="UPA00148"/>
<evidence type="ECO:0000313" key="5">
    <source>
        <dbReference type="EMBL" id="GAG61662.1"/>
    </source>
</evidence>
<reference evidence="5" key="1">
    <citation type="journal article" date="2014" name="Front. Microbiol.">
        <title>High frequency of phylogenetically diverse reductive dehalogenase-homologous genes in deep subseafloor sedimentary metagenomes.</title>
        <authorList>
            <person name="Kawai M."/>
            <person name="Futagami T."/>
            <person name="Toyoda A."/>
            <person name="Takaki Y."/>
            <person name="Nishi S."/>
            <person name="Hori S."/>
            <person name="Arai W."/>
            <person name="Tsubouchi T."/>
            <person name="Morono Y."/>
            <person name="Uchiyama I."/>
            <person name="Ito T."/>
            <person name="Fujiyama A."/>
            <person name="Inagaki F."/>
            <person name="Takami H."/>
        </authorList>
    </citation>
    <scope>NUCLEOTIDE SEQUENCE</scope>
    <source>
        <strain evidence="5">Expedition CK06-06</strain>
    </source>
</reference>
<evidence type="ECO:0000256" key="3">
    <source>
        <dbReference type="ARBA" id="ARBA00022962"/>
    </source>
</evidence>
<evidence type="ECO:0000256" key="1">
    <source>
        <dbReference type="ARBA" id="ARBA00004953"/>
    </source>
</evidence>
<dbReference type="NCBIfam" id="NF001989">
    <property type="entry name" value="PRK00784.1"/>
    <property type="match status" value="1"/>
</dbReference>
<dbReference type="InterPro" id="IPR004459">
    <property type="entry name" value="CobQ_synth"/>
</dbReference>
<evidence type="ECO:0000259" key="4">
    <source>
        <dbReference type="Pfam" id="PF01656"/>
    </source>
</evidence>
<proteinExistence type="inferred from homology"/>
<dbReference type="Pfam" id="PF01656">
    <property type="entry name" value="CbiA"/>
    <property type="match status" value="1"/>
</dbReference>
<protein>
    <recommendedName>
        <fullName evidence="4">CobQ/CobB/MinD/ParA nucleotide binding domain-containing protein</fullName>
    </recommendedName>
</protein>
<dbReference type="GO" id="GO:0003824">
    <property type="term" value="F:catalytic activity"/>
    <property type="evidence" value="ECO:0007669"/>
    <property type="project" value="InterPro"/>
</dbReference>
<dbReference type="PANTHER" id="PTHR21343:SF1">
    <property type="entry name" value="COBYRIC ACID SYNTHASE"/>
    <property type="match status" value="1"/>
</dbReference>
<gene>
    <name evidence="5" type="ORF">S01H4_17436</name>
</gene>
<dbReference type="CDD" id="cd05389">
    <property type="entry name" value="CobQ_N"/>
    <property type="match status" value="1"/>
</dbReference>
<keyword evidence="2" id="KW-0169">Cobalamin biosynthesis</keyword>
<dbReference type="InterPro" id="IPR027417">
    <property type="entry name" value="P-loop_NTPase"/>
</dbReference>
<organism evidence="5">
    <name type="scientific">marine sediment metagenome</name>
    <dbReference type="NCBI Taxonomy" id="412755"/>
    <lineage>
        <taxon>unclassified sequences</taxon>
        <taxon>metagenomes</taxon>
        <taxon>ecological metagenomes</taxon>
    </lineage>
</organism>
<dbReference type="NCBIfam" id="TIGR00313">
    <property type="entry name" value="cobQ"/>
    <property type="match status" value="1"/>
</dbReference>
<keyword evidence="3" id="KW-0315">Glutamine amidotransferase</keyword>
<dbReference type="EMBL" id="BART01007680">
    <property type="protein sequence ID" value="GAG61662.1"/>
    <property type="molecule type" value="Genomic_DNA"/>
</dbReference>
<dbReference type="SUPFAM" id="SSF52540">
    <property type="entry name" value="P-loop containing nucleoside triphosphate hydrolases"/>
    <property type="match status" value="1"/>
</dbReference>
<dbReference type="InterPro" id="IPR002586">
    <property type="entry name" value="CobQ/CobB/MinD/ParA_Nub-bd_dom"/>
</dbReference>